<dbReference type="Proteomes" id="UP001251528">
    <property type="component" value="Unassembled WGS sequence"/>
</dbReference>
<sequence length="1269" mass="137782">MTIVNDKKKPADRQSDESEKQQHVQQDGAVQDDSENMDSLVTDGFLVPDLDTPQNEALPPAYGEQYSHVQFSQPGFDAGAEVTDDGRININFHSKNRRLADLLAPTFNSQISVEPQPLPPPYIPPGLAAEPGRPPPPVFNVVVQIVGSRGDVQPFVALGKVLRKTYGHRVRIATHPTFRSFVEENDLEFFSIGGDPAELMAFMVKHPGLMPGIDALKSGEITKRRRGIQEMLLGCWRSCVEAGNGIGPPPKPHRVNEPLDLSAGMPGDGHAQPFVADAIIANPPSFAHIHVAEKLGIPVHMMFTMPWSPTRAFPHPLANVQSSNVDDVMTNYLTYTLVEMMTWQGLGDIINRFREKALDLPSLSFIWAPGLLNRLKVPYTYCWSPALIAKPNDWGTNIDISGFYFLNLASSYTPDPDLAAFLEAGPPPVYIGFGSIVVDDPNAMTRMIFDAVHLAGIRALVSKGWGGLGADDLGVPEGVFMLGNVPHDWLFERVSAVVHHGGAGTTAAGIKAGKPTVVVPFFGDQPFWGAMIARAGAGPEPIRYKGLTAEKLAEAIKSCLATDTQERAKELGQKIREETGTDVGARSFHNHLDSDSMRCSVAPSRTATWRVRRTKIQLSPLALSILVDADLLDYKDVKLHRHIEYNTEDQPPDPVSAGAASLIGDISGIGLAIADVPRGLFKSRRLKDGQSLGTSTTQESSTKLTTRTTDAISQTESNTNDMSSVASRGKEVLRASTADSERPVLDLSGAAVSSQQSLPDTASIVTLDKDTGPTSSRVPSRSESIAQSTGENVQKPGSRRVSSPVGINLDDTVAAGQSVGRVVSTGVKSPMNFCLGLAKGFRNIPRLYNDDTVRPIEKVTDLNSGIRIAGKELGFGFFDGISGLVTQPIKGAEKEGPSGFVKGIGKGIGGLITKPAAGVWGVPAYMMQGVHAEVNKMFTRSVTNYIITSRIIQGKQDLIGASAEEKADIILRWNNLKWDLKNFYVLKRKEKAAEKSPAGVVPPTMSGSPFSRVKTGWAQTRHLSTEEKNKLQAQKRGLVDAPMPSTSSSASSARQSLSEDAEFEQAIQASVRETSRGNTEDDEMIEVAIRESVKAMRARSAILDSLPEAEEAPEKDISIFKDEEYQITDEEYQALIEKALQTSLKSYINDDYYGPQESGITVPDASSLRTQEGRGSAENLQRHDADLQRAIEASKKDMDLEQSQRNEEEIVLEYVKKQSLAEAEFHRQANKGKGTAALVEDNDEESKALKMAMEESLKLHEGNSAGPSR</sequence>
<feature type="compositionally biased region" description="Polar residues" evidence="2">
    <location>
        <begin position="691"/>
        <end position="726"/>
    </location>
</feature>
<dbReference type="EMBL" id="JASWJB010000041">
    <property type="protein sequence ID" value="KAK2606398.1"/>
    <property type="molecule type" value="Genomic_DNA"/>
</dbReference>
<keyword evidence="6" id="KW-1185">Reference proteome</keyword>
<evidence type="ECO:0008006" key="7">
    <source>
        <dbReference type="Google" id="ProtNLM"/>
    </source>
</evidence>
<dbReference type="InterPro" id="IPR004276">
    <property type="entry name" value="GlycoTrans_28_N"/>
</dbReference>
<dbReference type="InterPro" id="IPR050426">
    <property type="entry name" value="Glycosyltransferase_28"/>
</dbReference>
<dbReference type="GO" id="GO:0005975">
    <property type="term" value="P:carbohydrate metabolic process"/>
    <property type="evidence" value="ECO:0007669"/>
    <property type="project" value="InterPro"/>
</dbReference>
<dbReference type="PANTHER" id="PTHR48050">
    <property type="entry name" value="STEROL 3-BETA-GLUCOSYLTRANSFERASE"/>
    <property type="match status" value="1"/>
</dbReference>
<dbReference type="SUPFAM" id="SSF53756">
    <property type="entry name" value="UDP-Glycosyltransferase/glycogen phosphorylase"/>
    <property type="match status" value="1"/>
</dbReference>
<dbReference type="SMART" id="SM00726">
    <property type="entry name" value="UIM"/>
    <property type="match status" value="5"/>
</dbReference>
<feature type="compositionally biased region" description="Low complexity" evidence="2">
    <location>
        <begin position="1045"/>
        <end position="1058"/>
    </location>
</feature>
<feature type="domain" description="Erythromycin biosynthesis protein CIII-like C-terminal" evidence="4">
    <location>
        <begin position="475"/>
        <end position="579"/>
    </location>
</feature>
<keyword evidence="1" id="KW-0808">Transferase</keyword>
<feature type="compositionally biased region" description="Polar residues" evidence="2">
    <location>
        <begin position="772"/>
        <end position="792"/>
    </location>
</feature>
<gene>
    <name evidence="5" type="ORF">QQS21_003217</name>
</gene>
<feature type="region of interest" description="Disordered" evidence="2">
    <location>
        <begin position="995"/>
        <end position="1064"/>
    </location>
</feature>
<accession>A0AAJ0CUN3</accession>
<dbReference type="FunFam" id="3.40.50.2000:FF:000100">
    <property type="entry name" value="Glycosyltransferase family 1 protein"/>
    <property type="match status" value="1"/>
</dbReference>
<dbReference type="InterPro" id="IPR010610">
    <property type="entry name" value="EryCIII-like_C"/>
</dbReference>
<comment type="caution">
    <text evidence="5">The sequence shown here is derived from an EMBL/GenBank/DDBJ whole genome shotgun (WGS) entry which is preliminary data.</text>
</comment>
<organism evidence="5 6">
    <name type="scientific">Conoideocrella luteorostrata</name>
    <dbReference type="NCBI Taxonomy" id="1105319"/>
    <lineage>
        <taxon>Eukaryota</taxon>
        <taxon>Fungi</taxon>
        <taxon>Dikarya</taxon>
        <taxon>Ascomycota</taxon>
        <taxon>Pezizomycotina</taxon>
        <taxon>Sordariomycetes</taxon>
        <taxon>Hypocreomycetidae</taxon>
        <taxon>Hypocreales</taxon>
        <taxon>Clavicipitaceae</taxon>
        <taxon>Conoideocrella</taxon>
    </lineage>
</organism>
<dbReference type="CDD" id="cd03784">
    <property type="entry name" value="GT1_Gtf-like"/>
    <property type="match status" value="1"/>
</dbReference>
<feature type="region of interest" description="Disordered" evidence="2">
    <location>
        <begin position="687"/>
        <end position="741"/>
    </location>
</feature>
<dbReference type="InterPro" id="IPR002213">
    <property type="entry name" value="UDP_glucos_trans"/>
</dbReference>
<evidence type="ECO:0000313" key="5">
    <source>
        <dbReference type="EMBL" id="KAK2606398.1"/>
    </source>
</evidence>
<dbReference type="PROSITE" id="PS50330">
    <property type="entry name" value="UIM"/>
    <property type="match status" value="1"/>
</dbReference>
<evidence type="ECO:0000256" key="1">
    <source>
        <dbReference type="ARBA" id="ARBA00022679"/>
    </source>
</evidence>
<dbReference type="Pfam" id="PF06722">
    <property type="entry name" value="EryCIII-like_C"/>
    <property type="match status" value="1"/>
</dbReference>
<proteinExistence type="predicted"/>
<feature type="region of interest" description="Disordered" evidence="2">
    <location>
        <begin position="1"/>
        <end position="39"/>
    </location>
</feature>
<name>A0AAJ0CUN3_9HYPO</name>
<feature type="compositionally biased region" description="Basic and acidic residues" evidence="2">
    <location>
        <begin position="1"/>
        <end position="22"/>
    </location>
</feature>
<feature type="compositionally biased region" description="Basic and acidic residues" evidence="2">
    <location>
        <begin position="728"/>
        <end position="741"/>
    </location>
</feature>
<protein>
    <recommendedName>
        <fullName evidence="7">Glycosyltransferase family 28 N-terminal domain-containing protein</fullName>
    </recommendedName>
</protein>
<evidence type="ECO:0000259" key="4">
    <source>
        <dbReference type="Pfam" id="PF06722"/>
    </source>
</evidence>
<reference evidence="5" key="1">
    <citation type="submission" date="2023-06" db="EMBL/GenBank/DDBJ databases">
        <title>Conoideocrella luteorostrata (Hypocreales: Clavicipitaceae), a potential biocontrol fungus for elongate hemlock scale in United States Christmas tree production areas.</title>
        <authorList>
            <person name="Barrett H."/>
            <person name="Lovett B."/>
            <person name="Macias A.M."/>
            <person name="Stajich J.E."/>
            <person name="Kasson M.T."/>
        </authorList>
    </citation>
    <scope>NUCLEOTIDE SEQUENCE</scope>
    <source>
        <strain evidence="5">ARSEF 14590</strain>
    </source>
</reference>
<evidence type="ECO:0000313" key="6">
    <source>
        <dbReference type="Proteomes" id="UP001251528"/>
    </source>
</evidence>
<dbReference type="PANTHER" id="PTHR48050:SF13">
    <property type="entry name" value="STEROL 3-BETA-GLUCOSYLTRANSFERASE UGT80A2"/>
    <property type="match status" value="1"/>
</dbReference>
<dbReference type="Pfam" id="PF03033">
    <property type="entry name" value="Glyco_transf_28"/>
    <property type="match status" value="1"/>
</dbReference>
<dbReference type="Gene3D" id="3.40.50.2000">
    <property type="entry name" value="Glycogen Phosphorylase B"/>
    <property type="match status" value="2"/>
</dbReference>
<dbReference type="AlphaFoldDB" id="A0AAJ0CUN3"/>
<feature type="domain" description="Glycosyltransferase family 28 N-terminal" evidence="3">
    <location>
        <begin position="141"/>
        <end position="198"/>
    </location>
</feature>
<evidence type="ECO:0000256" key="2">
    <source>
        <dbReference type="SAM" id="MobiDB-lite"/>
    </source>
</evidence>
<evidence type="ECO:0000259" key="3">
    <source>
        <dbReference type="Pfam" id="PF03033"/>
    </source>
</evidence>
<dbReference type="FunFam" id="3.40.50.2000:FF:000009">
    <property type="entry name" value="Sterol 3-beta-glucosyltransferase UGT80A2"/>
    <property type="match status" value="1"/>
</dbReference>
<dbReference type="GO" id="GO:0016906">
    <property type="term" value="F:sterol 3-beta-glucosyltransferase activity"/>
    <property type="evidence" value="ECO:0007669"/>
    <property type="project" value="UniProtKB-ARBA"/>
</dbReference>
<feature type="region of interest" description="Disordered" evidence="2">
    <location>
        <begin position="761"/>
        <end position="802"/>
    </location>
</feature>
<dbReference type="InterPro" id="IPR003903">
    <property type="entry name" value="UIM_dom"/>
</dbReference>